<dbReference type="Gene3D" id="3.30.428.10">
    <property type="entry name" value="HIT-like"/>
    <property type="match status" value="1"/>
</dbReference>
<feature type="domain" description="HIT" evidence="2">
    <location>
        <begin position="7"/>
        <end position="113"/>
    </location>
</feature>
<dbReference type="PANTHER" id="PTHR42997">
    <property type="entry name" value="HIT FAMILY HYDROLASE"/>
    <property type="match status" value="1"/>
</dbReference>
<dbReference type="PROSITE" id="PS00892">
    <property type="entry name" value="HIT_1"/>
    <property type="match status" value="1"/>
</dbReference>
<dbReference type="InterPro" id="IPR036265">
    <property type="entry name" value="HIT-like_sf"/>
</dbReference>
<dbReference type="PATRIC" id="fig|36861.3.peg.1755"/>
<dbReference type="PROSITE" id="PS51084">
    <property type="entry name" value="HIT_2"/>
    <property type="match status" value="1"/>
</dbReference>
<dbReference type="OrthoDB" id="9784774at2"/>
<name>A0A125BCH9_THIDE</name>
<dbReference type="RefSeq" id="WP_059755968.1">
    <property type="nucleotide sequence ID" value="NZ_LDUG01000025.1"/>
</dbReference>
<reference evidence="3 4" key="1">
    <citation type="journal article" date="2015" name="Appl. Environ. Microbiol.">
        <title>Aerobic and Anaerobic Thiosulfate Oxidation by a Cold-Adapted, Subglacial Chemoautotroph.</title>
        <authorList>
            <person name="Harrold Z.R."/>
            <person name="Skidmore M.L."/>
            <person name="Hamilton T.L."/>
            <person name="Desch L."/>
            <person name="Amada K."/>
            <person name="van Gelder W."/>
            <person name="Glover K."/>
            <person name="Roden E.E."/>
            <person name="Boyd E.S."/>
        </authorList>
    </citation>
    <scope>NUCLEOTIDE SEQUENCE [LARGE SCALE GENOMIC DNA]</scope>
    <source>
        <strain evidence="3 4">RG</strain>
    </source>
</reference>
<evidence type="ECO:0000259" key="2">
    <source>
        <dbReference type="PROSITE" id="PS51084"/>
    </source>
</evidence>
<comment type="caution">
    <text evidence="3">The sequence shown here is derived from an EMBL/GenBank/DDBJ whole genome shotgun (WGS) entry which is preliminary data.</text>
</comment>
<dbReference type="InterPro" id="IPR052908">
    <property type="entry name" value="AP-4-A_phosphorylase"/>
</dbReference>
<evidence type="ECO:0000256" key="1">
    <source>
        <dbReference type="PROSITE-ProRule" id="PRU00464"/>
    </source>
</evidence>
<dbReference type="SUPFAM" id="SSF54197">
    <property type="entry name" value="HIT-like"/>
    <property type="match status" value="1"/>
</dbReference>
<dbReference type="Proteomes" id="UP000064243">
    <property type="component" value="Unassembled WGS sequence"/>
</dbReference>
<dbReference type="EMBL" id="LDUG01000025">
    <property type="protein sequence ID" value="KVW95569.1"/>
    <property type="molecule type" value="Genomic_DNA"/>
</dbReference>
<dbReference type="InterPro" id="IPR011146">
    <property type="entry name" value="HIT-like"/>
</dbReference>
<protein>
    <submittedName>
        <fullName evidence="3">HIT family hydrolase</fullName>
    </submittedName>
</protein>
<gene>
    <name evidence="3" type="ORF">ABW22_10445</name>
</gene>
<dbReference type="Pfam" id="PF01230">
    <property type="entry name" value="HIT"/>
    <property type="match status" value="1"/>
</dbReference>
<organism evidence="3 4">
    <name type="scientific">Thiobacillus denitrificans</name>
    <dbReference type="NCBI Taxonomy" id="36861"/>
    <lineage>
        <taxon>Bacteria</taxon>
        <taxon>Pseudomonadati</taxon>
        <taxon>Pseudomonadota</taxon>
        <taxon>Betaproteobacteria</taxon>
        <taxon>Nitrosomonadales</taxon>
        <taxon>Thiobacillaceae</taxon>
        <taxon>Thiobacillus</taxon>
    </lineage>
</organism>
<dbReference type="PANTHER" id="PTHR42997:SF1">
    <property type="entry name" value="AP-4-A PHOSPHORYLASE"/>
    <property type="match status" value="1"/>
</dbReference>
<keyword evidence="3" id="KW-0378">Hydrolase</keyword>
<dbReference type="InterPro" id="IPR019808">
    <property type="entry name" value="Histidine_triad_CS"/>
</dbReference>
<keyword evidence="4" id="KW-1185">Reference proteome</keyword>
<proteinExistence type="predicted"/>
<evidence type="ECO:0000313" key="3">
    <source>
        <dbReference type="EMBL" id="KVW95569.1"/>
    </source>
</evidence>
<feature type="short sequence motif" description="Histidine triad motif" evidence="1">
    <location>
        <begin position="98"/>
        <end position="102"/>
    </location>
</feature>
<accession>A0A125BCH9</accession>
<dbReference type="AlphaFoldDB" id="A0A125BCH9"/>
<sequence>MSSPLEKPCPFCHLDPKRILAEDELIVVYKDGFPVSRGHTVIIPRRHVATLFEASDAEQAALLKAVAQAKDILDKHYQPDGYNIGINHGQVGGQAVPHLHIHLIPRYRGDKEDPRGGVRWVLPEKAKYWA</sequence>
<evidence type="ECO:0000313" key="4">
    <source>
        <dbReference type="Proteomes" id="UP000064243"/>
    </source>
</evidence>
<dbReference type="GO" id="GO:0016787">
    <property type="term" value="F:hydrolase activity"/>
    <property type="evidence" value="ECO:0007669"/>
    <property type="project" value="UniProtKB-KW"/>
</dbReference>